<feature type="transmembrane region" description="Helical" evidence="8">
    <location>
        <begin position="138"/>
        <end position="158"/>
    </location>
</feature>
<feature type="transmembrane region" description="Helical" evidence="8">
    <location>
        <begin position="320"/>
        <end position="339"/>
    </location>
</feature>
<keyword evidence="10" id="KW-1185">Reference proteome</keyword>
<keyword evidence="5 8" id="KW-1133">Transmembrane helix</keyword>
<dbReference type="InterPro" id="IPR026030">
    <property type="entry name" value="Pur-cyt_permease_Fcy2/21/22"/>
</dbReference>
<comment type="caution">
    <text evidence="9">The sequence shown here is derived from an EMBL/GenBank/DDBJ whole genome shotgun (WGS) entry which is preliminary data.</text>
</comment>
<dbReference type="Pfam" id="PF02133">
    <property type="entry name" value="Transp_cyt_pur"/>
    <property type="match status" value="1"/>
</dbReference>
<feature type="transmembrane region" description="Helical" evidence="8">
    <location>
        <begin position="235"/>
        <end position="259"/>
    </location>
</feature>
<feature type="transmembrane region" description="Helical" evidence="8">
    <location>
        <begin position="279"/>
        <end position="299"/>
    </location>
</feature>
<dbReference type="Gene3D" id="1.10.4160.10">
    <property type="entry name" value="Hydantoin permease"/>
    <property type="match status" value="1"/>
</dbReference>
<evidence type="ECO:0000256" key="6">
    <source>
        <dbReference type="ARBA" id="ARBA00023136"/>
    </source>
</evidence>
<dbReference type="PANTHER" id="PTHR31806">
    <property type="entry name" value="PURINE-CYTOSINE PERMEASE FCY2-RELATED"/>
    <property type="match status" value="1"/>
</dbReference>
<protein>
    <submittedName>
        <fullName evidence="9">NCS1 family nucleobase:cation symporter-1</fullName>
    </submittedName>
</protein>
<dbReference type="RefSeq" id="WP_307249749.1">
    <property type="nucleotide sequence ID" value="NZ_JAUSQZ010000001.1"/>
</dbReference>
<sequence length="467" mass="49357">MSTPTSAVTVETRTIDFVPETERHGSVRSLFTLWFGGNMQVTAVAAGAIAVAVGLPLGWALLASVLGHLLGAVFMALHSAQGPKLGIPQMIQSRAQFGYLGAVLPLLLVVLMYVGYFASSAVLNGQALASLTGLPVDVAIVVANAFTAALTIFGYRLLHATEKWLSAISGIAFAVLSIQLLRTYGLGDTGSGEFDVGLFLLAVAIAATWQLTYAPYVADYSRYLPEATSVRAAFWYTYTGTVLASSWMFAFGAVATSAAAGAFDGGSVDFIAGLGGAPVWLFLLVILAGNGAVNALNLYGMFMSTTTTLTALGTSRVGPALRTGLILLGAVVGTVIAVVGRENFLGNFTNFILLLAYFLIPWTSINLVDFYLVRKERYVIDDIFSATGRYGGVDWRAMTAYLVGIAIELPFVSSDFYAGPFVEPLGGADVSWIIGIFVAGGLYWALMTKYPVRRGFDALRGDAPVAS</sequence>
<feature type="transmembrane region" description="Helical" evidence="8">
    <location>
        <begin position="59"/>
        <end position="77"/>
    </location>
</feature>
<evidence type="ECO:0000256" key="5">
    <source>
        <dbReference type="ARBA" id="ARBA00022989"/>
    </source>
</evidence>
<dbReference type="InterPro" id="IPR001248">
    <property type="entry name" value="Pur-cyt_permease"/>
</dbReference>
<evidence type="ECO:0000256" key="2">
    <source>
        <dbReference type="ARBA" id="ARBA00008974"/>
    </source>
</evidence>
<dbReference type="EMBL" id="JAUSQZ010000001">
    <property type="protein sequence ID" value="MDP9830685.1"/>
    <property type="molecule type" value="Genomic_DNA"/>
</dbReference>
<reference evidence="9 10" key="1">
    <citation type="submission" date="2023-07" db="EMBL/GenBank/DDBJ databases">
        <title>Sequencing the genomes of 1000 actinobacteria strains.</title>
        <authorList>
            <person name="Klenk H.-P."/>
        </authorList>
    </citation>
    <scope>NUCLEOTIDE SEQUENCE [LARGE SCALE GENOMIC DNA]</scope>
    <source>
        <strain evidence="9 10">DSM 44388</strain>
    </source>
</reference>
<feature type="transmembrane region" description="Helical" evidence="8">
    <location>
        <begin position="425"/>
        <end position="446"/>
    </location>
</feature>
<evidence type="ECO:0000256" key="8">
    <source>
        <dbReference type="SAM" id="Phobius"/>
    </source>
</evidence>
<name>A0ABT9PET7_9ACTN</name>
<dbReference type="Proteomes" id="UP001235712">
    <property type="component" value="Unassembled WGS sequence"/>
</dbReference>
<feature type="transmembrane region" description="Helical" evidence="8">
    <location>
        <begin position="351"/>
        <end position="372"/>
    </location>
</feature>
<dbReference type="PANTHER" id="PTHR31806:SF1">
    <property type="entry name" value="PURINE-CYTOSINE PERMEASE FCY2-RELATED"/>
    <property type="match status" value="1"/>
</dbReference>
<proteinExistence type="inferred from homology"/>
<feature type="transmembrane region" description="Helical" evidence="8">
    <location>
        <begin position="196"/>
        <end position="214"/>
    </location>
</feature>
<feature type="transmembrane region" description="Helical" evidence="8">
    <location>
        <begin position="393"/>
        <end position="413"/>
    </location>
</feature>
<feature type="transmembrane region" description="Helical" evidence="8">
    <location>
        <begin position="97"/>
        <end position="118"/>
    </location>
</feature>
<keyword evidence="3 7" id="KW-0813">Transport</keyword>
<gene>
    <name evidence="9" type="ORF">J2S57_006434</name>
</gene>
<evidence type="ECO:0000313" key="9">
    <source>
        <dbReference type="EMBL" id="MDP9830685.1"/>
    </source>
</evidence>
<evidence type="ECO:0000256" key="7">
    <source>
        <dbReference type="PIRNR" id="PIRNR002744"/>
    </source>
</evidence>
<evidence type="ECO:0000256" key="3">
    <source>
        <dbReference type="ARBA" id="ARBA00022448"/>
    </source>
</evidence>
<evidence type="ECO:0000313" key="10">
    <source>
        <dbReference type="Proteomes" id="UP001235712"/>
    </source>
</evidence>
<feature type="transmembrane region" description="Helical" evidence="8">
    <location>
        <begin position="165"/>
        <end position="184"/>
    </location>
</feature>
<comment type="similarity">
    <text evidence="2 7">Belongs to the purine-cytosine permease (2.A.39) family.</text>
</comment>
<organism evidence="9 10">
    <name type="scientific">Kineosporia succinea</name>
    <dbReference type="NCBI Taxonomy" id="84632"/>
    <lineage>
        <taxon>Bacteria</taxon>
        <taxon>Bacillati</taxon>
        <taxon>Actinomycetota</taxon>
        <taxon>Actinomycetes</taxon>
        <taxon>Kineosporiales</taxon>
        <taxon>Kineosporiaceae</taxon>
        <taxon>Kineosporia</taxon>
    </lineage>
</organism>
<keyword evidence="4 8" id="KW-0812">Transmembrane</keyword>
<keyword evidence="6 7" id="KW-0472">Membrane</keyword>
<evidence type="ECO:0000256" key="1">
    <source>
        <dbReference type="ARBA" id="ARBA00004141"/>
    </source>
</evidence>
<dbReference type="PIRSF" id="PIRSF002744">
    <property type="entry name" value="Pur-cyt_permease"/>
    <property type="match status" value="1"/>
</dbReference>
<accession>A0ABT9PET7</accession>
<feature type="transmembrane region" description="Helical" evidence="8">
    <location>
        <begin position="31"/>
        <end position="53"/>
    </location>
</feature>
<evidence type="ECO:0000256" key="4">
    <source>
        <dbReference type="ARBA" id="ARBA00022692"/>
    </source>
</evidence>
<comment type="subcellular location">
    <subcellularLocation>
        <location evidence="1">Membrane</location>
        <topology evidence="1">Multi-pass membrane protein</topology>
    </subcellularLocation>
</comment>
<dbReference type="CDD" id="cd11484">
    <property type="entry name" value="SLC-NCS1sbd_CobB-like"/>
    <property type="match status" value="1"/>
</dbReference>